<evidence type="ECO:0000259" key="2">
    <source>
        <dbReference type="Pfam" id="PF08240"/>
    </source>
</evidence>
<evidence type="ECO:0000313" key="3">
    <source>
        <dbReference type="EMBL" id="PGT01867.1"/>
    </source>
</evidence>
<reference evidence="3 4" key="1">
    <citation type="submission" date="2017-09" db="EMBL/GenBank/DDBJ databases">
        <title>Large-scale bioinformatics analysis of Bacillus genomes uncovers conserved roles of natural products in bacterial physiology.</title>
        <authorList>
            <consortium name="Agbiome Team Llc"/>
            <person name="Bleich R.M."/>
            <person name="Grubbs K.J."/>
            <person name="Santa Maria K.C."/>
            <person name="Allen S.E."/>
            <person name="Farag S."/>
            <person name="Shank E.A."/>
            <person name="Bowers A."/>
        </authorList>
    </citation>
    <scope>NUCLEOTIDE SEQUENCE [LARGE SCALE GENOMIC DNA]</scope>
    <source>
        <strain evidence="3 4">AFS041432</strain>
    </source>
</reference>
<proteinExistence type="predicted"/>
<dbReference type="PANTHER" id="PTHR43189:SF1">
    <property type="entry name" value="ZINC-TYPE ALCOHOL DEHYDROGENASE-LIKE PROTEIN C1198.01"/>
    <property type="match status" value="1"/>
</dbReference>
<dbReference type="CDD" id="cd08255">
    <property type="entry name" value="2-desacetyl-2-hydroxyethyl_bacteriochlorophyllide_like"/>
    <property type="match status" value="1"/>
</dbReference>
<dbReference type="SUPFAM" id="SSF51735">
    <property type="entry name" value="NAD(P)-binding Rossmann-fold domains"/>
    <property type="match status" value="1"/>
</dbReference>
<feature type="domain" description="Alcohol dehydrogenase-like N-terminal" evidence="2">
    <location>
        <begin position="26"/>
        <end position="88"/>
    </location>
</feature>
<dbReference type="Proteomes" id="UP000225872">
    <property type="component" value="Unassembled WGS sequence"/>
</dbReference>
<gene>
    <name evidence="3" type="ORF">COD09_14165</name>
</gene>
<dbReference type="Gene3D" id="3.40.50.720">
    <property type="entry name" value="NAD(P)-binding Rossmann-like Domain"/>
    <property type="match status" value="1"/>
</dbReference>
<name>A0A2C1DN62_BACCE</name>
<dbReference type="RefSeq" id="WP_098786316.1">
    <property type="nucleotide sequence ID" value="NZ_NULO01000043.1"/>
</dbReference>
<dbReference type="Pfam" id="PF08240">
    <property type="entry name" value="ADH_N"/>
    <property type="match status" value="1"/>
</dbReference>
<dbReference type="AlphaFoldDB" id="A0A2C1DN62"/>
<dbReference type="EMBL" id="NULO01000043">
    <property type="protein sequence ID" value="PGT01867.1"/>
    <property type="molecule type" value="Genomic_DNA"/>
</dbReference>
<keyword evidence="1" id="KW-0560">Oxidoreductase</keyword>
<evidence type="ECO:0000313" key="4">
    <source>
        <dbReference type="Proteomes" id="UP000225872"/>
    </source>
</evidence>
<protein>
    <submittedName>
        <fullName evidence="3">Alcohol dehydrogenase</fullName>
    </submittedName>
</protein>
<dbReference type="InterPro" id="IPR011032">
    <property type="entry name" value="GroES-like_sf"/>
</dbReference>
<dbReference type="InterPro" id="IPR013154">
    <property type="entry name" value="ADH-like_N"/>
</dbReference>
<comment type="caution">
    <text evidence="3">The sequence shown here is derived from an EMBL/GenBank/DDBJ whole genome shotgun (WGS) entry which is preliminary data.</text>
</comment>
<organism evidence="3 4">
    <name type="scientific">Bacillus cereus</name>
    <dbReference type="NCBI Taxonomy" id="1396"/>
    <lineage>
        <taxon>Bacteria</taxon>
        <taxon>Bacillati</taxon>
        <taxon>Bacillota</taxon>
        <taxon>Bacilli</taxon>
        <taxon>Bacillales</taxon>
        <taxon>Bacillaceae</taxon>
        <taxon>Bacillus</taxon>
        <taxon>Bacillus cereus group</taxon>
    </lineage>
</organism>
<accession>A0A2C1DN62</accession>
<dbReference type="GO" id="GO:0016491">
    <property type="term" value="F:oxidoreductase activity"/>
    <property type="evidence" value="ECO:0007669"/>
    <property type="project" value="UniProtKB-KW"/>
</dbReference>
<dbReference type="Gene3D" id="3.90.180.10">
    <property type="entry name" value="Medium-chain alcohol dehydrogenases, catalytic domain"/>
    <property type="match status" value="2"/>
</dbReference>
<evidence type="ECO:0000256" key="1">
    <source>
        <dbReference type="ARBA" id="ARBA00023002"/>
    </source>
</evidence>
<sequence length="309" mass="35187">MEQYSLVLYGKEELKWTRHILPPLKKDEVLIKTIAGAISIGAELPQYMESDFTEKSPNYPKETGYESYGEIIGIGNEVKSFKNGDRVVAFYGHKDYGVIKAHKAIPVPKGINHSDALLTILSCDSAKGVLKLSPKETDKVLVTGMGTMGLLTLYFLKEYMKVHHIDVLEPNAARGELAKLLGANNVFNDESECPRNFYKYGLECSARNDAFKLLQKSLLVNGEICILSDGNKEQFELQSEFYEKELKIVGSSDGWDYKKHSEWYFENIKRKGSQLHKIFELKISKQELIQCFEDLSKRKINPLKILVKY</sequence>
<dbReference type="InterPro" id="IPR036291">
    <property type="entry name" value="NAD(P)-bd_dom_sf"/>
</dbReference>
<dbReference type="PANTHER" id="PTHR43189">
    <property type="entry name" value="ZINC-TYPE ALCOHOL DEHYDROGENASE-LIKE PROTEIN C1198.01-RELATED"/>
    <property type="match status" value="1"/>
</dbReference>
<dbReference type="SUPFAM" id="SSF50129">
    <property type="entry name" value="GroES-like"/>
    <property type="match status" value="1"/>
</dbReference>